<feature type="transmembrane region" description="Helical" evidence="5">
    <location>
        <begin position="21"/>
        <end position="42"/>
    </location>
</feature>
<dbReference type="eggNOG" id="arCOG01470">
    <property type="taxonomic scope" value="Archaea"/>
</dbReference>
<evidence type="ECO:0000256" key="4">
    <source>
        <dbReference type="ARBA" id="ARBA00023136"/>
    </source>
</evidence>
<comment type="subcellular location">
    <subcellularLocation>
        <location evidence="1">Membrane</location>
        <topology evidence="1">Multi-pass membrane protein</topology>
    </subcellularLocation>
</comment>
<dbReference type="GO" id="GO:0016020">
    <property type="term" value="C:membrane"/>
    <property type="evidence" value="ECO:0007669"/>
    <property type="project" value="UniProtKB-SubCell"/>
</dbReference>
<keyword evidence="8" id="KW-1185">Reference proteome</keyword>
<dbReference type="AlphaFoldDB" id="B8GII5"/>
<dbReference type="KEGG" id="mpl:Mpal_0143"/>
<name>B8GII5_METPE</name>
<dbReference type="Proteomes" id="UP000002457">
    <property type="component" value="Chromosome"/>
</dbReference>
<proteinExistence type="predicted"/>
<evidence type="ECO:0000313" key="7">
    <source>
        <dbReference type="EMBL" id="ACL15536.1"/>
    </source>
</evidence>
<evidence type="ECO:0000256" key="1">
    <source>
        <dbReference type="ARBA" id="ARBA00004141"/>
    </source>
</evidence>
<keyword evidence="3 5" id="KW-1133">Transmembrane helix</keyword>
<organism evidence="7 8">
    <name type="scientific">Methanosphaerula palustris (strain ATCC BAA-1556 / DSM 19958 / E1-9c)</name>
    <dbReference type="NCBI Taxonomy" id="521011"/>
    <lineage>
        <taxon>Archaea</taxon>
        <taxon>Methanobacteriati</taxon>
        <taxon>Methanobacteriota</taxon>
        <taxon>Stenosarchaea group</taxon>
        <taxon>Methanomicrobia</taxon>
        <taxon>Methanomicrobiales</taxon>
        <taxon>Methanoregulaceae</taxon>
        <taxon>Methanosphaerula</taxon>
    </lineage>
</organism>
<reference evidence="7 8" key="1">
    <citation type="journal article" date="2015" name="Genome Announc.">
        <title>Complete Genome Sequence of Methanosphaerula palustris E1-9CT, a Hydrogenotrophic Methanogen Isolated from a Minerotrophic Fen Peatland.</title>
        <authorList>
            <person name="Cadillo-Quiroz H."/>
            <person name="Browne P."/>
            <person name="Kyrpides N."/>
            <person name="Woyke T."/>
            <person name="Goodwin L."/>
            <person name="Detter C."/>
            <person name="Yavitt J.B."/>
            <person name="Zinder S.H."/>
        </authorList>
    </citation>
    <scope>NUCLEOTIDE SEQUENCE [LARGE SCALE GENOMIC DNA]</scope>
    <source>
        <strain evidence="8">ATCC BAA-1556 / DSM 19958 / E1-9c</strain>
    </source>
</reference>
<protein>
    <recommendedName>
        <fullName evidence="6">ABC-2 type transporter transmembrane domain-containing protein</fullName>
    </recommendedName>
</protein>
<feature type="domain" description="ABC-2 type transporter transmembrane" evidence="6">
    <location>
        <begin position="22"/>
        <end position="311"/>
    </location>
</feature>
<dbReference type="RefSeq" id="WP_012616855.1">
    <property type="nucleotide sequence ID" value="NC_011832.1"/>
</dbReference>
<keyword evidence="4 5" id="KW-0472">Membrane</keyword>
<evidence type="ECO:0000256" key="3">
    <source>
        <dbReference type="ARBA" id="ARBA00022989"/>
    </source>
</evidence>
<dbReference type="PANTHER" id="PTHR43471">
    <property type="entry name" value="ABC TRANSPORTER PERMEASE"/>
    <property type="match status" value="1"/>
</dbReference>
<evidence type="ECO:0000256" key="2">
    <source>
        <dbReference type="ARBA" id="ARBA00022692"/>
    </source>
</evidence>
<feature type="transmembrane region" description="Helical" evidence="5">
    <location>
        <begin position="288"/>
        <end position="307"/>
    </location>
</feature>
<feature type="transmembrane region" description="Helical" evidence="5">
    <location>
        <begin position="215"/>
        <end position="241"/>
    </location>
</feature>
<keyword evidence="2 5" id="KW-0812">Transmembrane</keyword>
<dbReference type="Pfam" id="PF12698">
    <property type="entry name" value="ABC2_membrane_3"/>
    <property type="match status" value="1"/>
</dbReference>
<feature type="transmembrane region" description="Helical" evidence="5">
    <location>
        <begin position="327"/>
        <end position="346"/>
    </location>
</feature>
<feature type="transmembrane region" description="Helical" evidence="5">
    <location>
        <begin position="178"/>
        <end position="203"/>
    </location>
</feature>
<dbReference type="OrthoDB" id="51659at2157"/>
<dbReference type="EMBL" id="CP001338">
    <property type="protein sequence ID" value="ACL15536.1"/>
    <property type="molecule type" value="Genomic_DNA"/>
</dbReference>
<gene>
    <name evidence="7" type="ordered locus">Mpal_0143</name>
</gene>
<evidence type="ECO:0000259" key="6">
    <source>
        <dbReference type="Pfam" id="PF12698"/>
    </source>
</evidence>
<dbReference type="GeneID" id="7270913"/>
<dbReference type="InterPro" id="IPR013525">
    <property type="entry name" value="ABC2_TM"/>
</dbReference>
<evidence type="ECO:0000256" key="5">
    <source>
        <dbReference type="SAM" id="Phobius"/>
    </source>
</evidence>
<accession>B8GII5</accession>
<feature type="transmembrane region" description="Helical" evidence="5">
    <location>
        <begin position="261"/>
        <end position="281"/>
    </location>
</feature>
<sequence length="359" mass="39628">MKFRTVYIICKKEIQSLLNERTLILAIMLQVFIALFSSFLMVGLTSMYDPAAISRYSHAEYGIGYAGNDSTLASYIDQAKDLKVYPMDLSTGLAALSERKLSAVVYVPDTRPDAIDPIRVTLYTQQNDLQSAVVNVRLKDAFVAYEKELRQVRAARITEVPIPLKFPAQTEGTDFFEFVYGLLIPLLVFMPAIISSAMIIDLITEEYEHRTLEVLLTAPVSFAEVIWGKIAACLVLVPIQAGAWMVLLQMNGIGILHGPEILFHVTAGSFLLVLLGALTALHYRERTSAQFIFSTALVIVMLGALAFPLNPLNLIARLSIGAIGDEHWIILAGVLAAIVLLSMLTTKYAGIITRRFIEG</sequence>
<dbReference type="GO" id="GO:0140359">
    <property type="term" value="F:ABC-type transporter activity"/>
    <property type="evidence" value="ECO:0007669"/>
    <property type="project" value="InterPro"/>
</dbReference>
<evidence type="ECO:0000313" key="8">
    <source>
        <dbReference type="Proteomes" id="UP000002457"/>
    </source>
</evidence>
<dbReference type="HOGENOM" id="CLU_066801_0_0_2"/>
<dbReference type="STRING" id="521011.Mpal_0143"/>